<evidence type="ECO:0000256" key="1">
    <source>
        <dbReference type="SAM" id="MobiDB-lite"/>
    </source>
</evidence>
<dbReference type="Proteomes" id="UP001627154">
    <property type="component" value="Unassembled WGS sequence"/>
</dbReference>
<sequence length="103" mass="11709">MHTATEPASSSRSDNTSRSCTSLRNSTTIERQQLIKLPVANLPRFDGNHDRWLSFKNTFLSLIHSHTDLDDLNKFLYLRDCLEGSAFNKTALYDANADNYNKA</sequence>
<name>A0ABD2WA51_9HYME</name>
<organism evidence="2 3">
    <name type="scientific">Trichogramma kaykai</name>
    <dbReference type="NCBI Taxonomy" id="54128"/>
    <lineage>
        <taxon>Eukaryota</taxon>
        <taxon>Metazoa</taxon>
        <taxon>Ecdysozoa</taxon>
        <taxon>Arthropoda</taxon>
        <taxon>Hexapoda</taxon>
        <taxon>Insecta</taxon>
        <taxon>Pterygota</taxon>
        <taxon>Neoptera</taxon>
        <taxon>Endopterygota</taxon>
        <taxon>Hymenoptera</taxon>
        <taxon>Apocrita</taxon>
        <taxon>Proctotrupomorpha</taxon>
        <taxon>Chalcidoidea</taxon>
        <taxon>Trichogrammatidae</taxon>
        <taxon>Trichogramma</taxon>
    </lineage>
</organism>
<gene>
    <name evidence="2" type="ORF">TKK_015106</name>
</gene>
<dbReference type="Pfam" id="PF03564">
    <property type="entry name" value="DUF1759"/>
    <property type="match status" value="1"/>
</dbReference>
<accession>A0ABD2WA51</accession>
<reference evidence="2 3" key="1">
    <citation type="journal article" date="2024" name="bioRxiv">
        <title>A reference genome for Trichogramma kaykai: A tiny desert-dwelling parasitoid wasp with competing sex-ratio distorters.</title>
        <authorList>
            <person name="Culotta J."/>
            <person name="Lindsey A.R."/>
        </authorList>
    </citation>
    <scope>NUCLEOTIDE SEQUENCE [LARGE SCALE GENOMIC DNA]</scope>
    <source>
        <strain evidence="2 3">KSX58</strain>
    </source>
</reference>
<feature type="compositionally biased region" description="Low complexity" evidence="1">
    <location>
        <begin position="9"/>
        <end position="22"/>
    </location>
</feature>
<dbReference type="EMBL" id="JBJJXI010000122">
    <property type="protein sequence ID" value="KAL3389743.1"/>
    <property type="molecule type" value="Genomic_DNA"/>
</dbReference>
<protein>
    <submittedName>
        <fullName evidence="2">Uncharacterized protein</fullName>
    </submittedName>
</protein>
<dbReference type="AlphaFoldDB" id="A0ABD2WA51"/>
<comment type="caution">
    <text evidence="2">The sequence shown here is derived from an EMBL/GenBank/DDBJ whole genome shotgun (WGS) entry which is preliminary data.</text>
</comment>
<evidence type="ECO:0000313" key="2">
    <source>
        <dbReference type="EMBL" id="KAL3389743.1"/>
    </source>
</evidence>
<dbReference type="InterPro" id="IPR005312">
    <property type="entry name" value="DUF1759"/>
</dbReference>
<keyword evidence="3" id="KW-1185">Reference proteome</keyword>
<evidence type="ECO:0000313" key="3">
    <source>
        <dbReference type="Proteomes" id="UP001627154"/>
    </source>
</evidence>
<feature type="region of interest" description="Disordered" evidence="1">
    <location>
        <begin position="1"/>
        <end position="27"/>
    </location>
</feature>
<proteinExistence type="predicted"/>